<reference evidence="3" key="1">
    <citation type="journal article" date="2019" name="Int. J. Syst. Evol. Microbiol.">
        <title>The Global Catalogue of Microorganisms (GCM) 10K type strain sequencing project: providing services to taxonomists for standard genome sequencing and annotation.</title>
        <authorList>
            <consortium name="The Broad Institute Genomics Platform"/>
            <consortium name="The Broad Institute Genome Sequencing Center for Infectious Disease"/>
            <person name="Wu L."/>
            <person name="Ma J."/>
        </authorList>
    </citation>
    <scope>NUCLEOTIDE SEQUENCE [LARGE SCALE GENOMIC DNA]</scope>
    <source>
        <strain evidence="3">NBRC 110140</strain>
    </source>
</reference>
<dbReference type="Gene3D" id="2.60.40.2080">
    <property type="match status" value="1"/>
</dbReference>
<evidence type="ECO:0000313" key="3">
    <source>
        <dbReference type="Proteomes" id="UP001156694"/>
    </source>
</evidence>
<comment type="caution">
    <text evidence="2">The sequence shown here is derived from an EMBL/GenBank/DDBJ whole genome shotgun (WGS) entry which is preliminary data.</text>
</comment>
<dbReference type="InterPro" id="IPR037221">
    <property type="entry name" value="H-type_lectin_dom_sf"/>
</dbReference>
<dbReference type="Proteomes" id="UP001156694">
    <property type="component" value="Unassembled WGS sequence"/>
</dbReference>
<dbReference type="InterPro" id="IPR019019">
    <property type="entry name" value="H-type_lectin_domain"/>
</dbReference>
<gene>
    <name evidence="2" type="ORF">GCM10007939_23530</name>
</gene>
<feature type="domain" description="H-type lectin" evidence="1">
    <location>
        <begin position="39"/>
        <end position="104"/>
    </location>
</feature>
<name>A0ABQ5VXQ6_9RHOB</name>
<dbReference type="Pfam" id="PF09458">
    <property type="entry name" value="H_lectin"/>
    <property type="match status" value="1"/>
</dbReference>
<accession>A0ABQ5VXQ6</accession>
<sequence>MKKIFSSVIGVDQGDVLIFSDFDSGGSMWTGKGQRARRVRVDFPTAFREEPSVHVSLKMMDMAQNSNQRFDLLVEEVSEQGFTAIFKTWGDTKIARASMHWLAIGPTFNDDDWVDID</sequence>
<proteinExistence type="predicted"/>
<dbReference type="EMBL" id="BSNN01000008">
    <property type="protein sequence ID" value="GLQ36069.1"/>
    <property type="molecule type" value="Genomic_DNA"/>
</dbReference>
<evidence type="ECO:0000313" key="2">
    <source>
        <dbReference type="EMBL" id="GLQ36069.1"/>
    </source>
</evidence>
<evidence type="ECO:0000259" key="1">
    <source>
        <dbReference type="Pfam" id="PF09458"/>
    </source>
</evidence>
<protein>
    <recommendedName>
        <fullName evidence="1">H-type lectin domain-containing protein</fullName>
    </recommendedName>
</protein>
<dbReference type="SUPFAM" id="SSF141086">
    <property type="entry name" value="Agglutinin HPA-like"/>
    <property type="match status" value="1"/>
</dbReference>
<organism evidence="2 3">
    <name type="scientific">Amylibacter marinus</name>
    <dbReference type="NCBI Taxonomy" id="1475483"/>
    <lineage>
        <taxon>Bacteria</taxon>
        <taxon>Pseudomonadati</taxon>
        <taxon>Pseudomonadota</taxon>
        <taxon>Alphaproteobacteria</taxon>
        <taxon>Rhodobacterales</taxon>
        <taxon>Paracoccaceae</taxon>
        <taxon>Amylibacter</taxon>
    </lineage>
</organism>
<keyword evidence="3" id="KW-1185">Reference proteome</keyword>
<dbReference type="RefSeq" id="WP_284379483.1">
    <property type="nucleotide sequence ID" value="NZ_BSNN01000008.1"/>
</dbReference>